<comment type="similarity">
    <text evidence="1">Belongs to the MEMO1 family.</text>
</comment>
<sequence>MSSGNKRRALKAGTWYTDNARELEGDLKRWSSVSTPSPAAKAIISPHAGYSYSGETAGYAFGTIDPSKIATVFVLGPSHHKYMENDCAVTTMSVYETPLGDIPIDTEITKELLKTKCFSKMSRSTDENEHSIELQLSYIYHSMGGKPFKLVPILVGSLNSQACTEYAQTLLQYFNSPDTFFVFSSDFCHWGRRFNYYHLNEDITPIWKSIEWLDREGMKYIEEQSPQKFAAYLKKHQNTICGRNPIQILLNLLVLTSDKYRVELKHYAQSNHCITELDSSVSYVAAVVSSV</sequence>
<dbReference type="Gene3D" id="3.40.830.10">
    <property type="entry name" value="LigB-like"/>
    <property type="match status" value="1"/>
</dbReference>
<protein>
    <recommendedName>
        <fullName evidence="3">Protein MEMO1</fullName>
    </recommendedName>
</protein>
<dbReference type="CDD" id="cd07361">
    <property type="entry name" value="MEMO_like"/>
    <property type="match status" value="1"/>
</dbReference>
<dbReference type="HAMAP" id="MF_00055">
    <property type="entry name" value="MEMO1"/>
    <property type="match status" value="1"/>
</dbReference>
<dbReference type="PANTHER" id="PTHR11060">
    <property type="entry name" value="PROTEIN MEMO1"/>
    <property type="match status" value="1"/>
</dbReference>
<evidence type="ECO:0000256" key="1">
    <source>
        <dbReference type="ARBA" id="ARBA00006315"/>
    </source>
</evidence>
<dbReference type="Pfam" id="PF01875">
    <property type="entry name" value="Memo"/>
    <property type="match status" value="1"/>
</dbReference>
<dbReference type="NCBIfam" id="TIGR04336">
    <property type="entry name" value="AmmeMemoSam_B"/>
    <property type="match status" value="1"/>
</dbReference>
<dbReference type="InterPro" id="IPR002737">
    <property type="entry name" value="MEMO1_fam"/>
</dbReference>
<organism evidence="2">
    <name type="scientific">Paramoeba aestuarina</name>
    <dbReference type="NCBI Taxonomy" id="180227"/>
    <lineage>
        <taxon>Eukaryota</taxon>
        <taxon>Amoebozoa</taxon>
        <taxon>Discosea</taxon>
        <taxon>Flabellinia</taxon>
        <taxon>Dactylopodida</taxon>
        <taxon>Paramoebidae</taxon>
        <taxon>Paramoeba</taxon>
    </lineage>
</organism>
<evidence type="ECO:0000313" key="2">
    <source>
        <dbReference type="EMBL" id="CAE2305707.1"/>
    </source>
</evidence>
<name>A0A7S4KU49_9EUKA</name>
<evidence type="ECO:0008006" key="3">
    <source>
        <dbReference type="Google" id="ProtNLM"/>
    </source>
</evidence>
<gene>
    <name evidence="2" type="ORF">NAES01612_LOCUS11459</name>
</gene>
<dbReference type="AlphaFoldDB" id="A0A7S4KU49"/>
<proteinExistence type="inferred from homology"/>
<accession>A0A7S4KU49</accession>
<dbReference type="PANTHER" id="PTHR11060:SF0">
    <property type="entry name" value="PROTEIN MEMO1"/>
    <property type="match status" value="1"/>
</dbReference>
<dbReference type="EMBL" id="HBKR01017352">
    <property type="protein sequence ID" value="CAE2305707.1"/>
    <property type="molecule type" value="Transcribed_RNA"/>
</dbReference>
<reference evidence="2" key="1">
    <citation type="submission" date="2021-01" db="EMBL/GenBank/DDBJ databases">
        <authorList>
            <person name="Corre E."/>
            <person name="Pelletier E."/>
            <person name="Niang G."/>
            <person name="Scheremetjew M."/>
            <person name="Finn R."/>
            <person name="Kale V."/>
            <person name="Holt S."/>
            <person name="Cochrane G."/>
            <person name="Meng A."/>
            <person name="Brown T."/>
            <person name="Cohen L."/>
        </authorList>
    </citation>
    <scope>NUCLEOTIDE SEQUENCE</scope>
    <source>
        <strain evidence="2">SoJaBio B1-5/56/2</strain>
    </source>
</reference>